<dbReference type="Pfam" id="PF00050">
    <property type="entry name" value="Kazal_1"/>
    <property type="match status" value="1"/>
</dbReference>
<organism evidence="8 9">
    <name type="scientific">Phrynocephalus forsythii</name>
    <dbReference type="NCBI Taxonomy" id="171643"/>
    <lineage>
        <taxon>Eukaryota</taxon>
        <taxon>Metazoa</taxon>
        <taxon>Chordata</taxon>
        <taxon>Craniata</taxon>
        <taxon>Vertebrata</taxon>
        <taxon>Euteleostomi</taxon>
        <taxon>Lepidosauria</taxon>
        <taxon>Squamata</taxon>
        <taxon>Bifurcata</taxon>
        <taxon>Unidentata</taxon>
        <taxon>Episquamata</taxon>
        <taxon>Toxicofera</taxon>
        <taxon>Iguania</taxon>
        <taxon>Acrodonta</taxon>
        <taxon>Agamidae</taxon>
        <taxon>Agaminae</taxon>
        <taxon>Phrynocephalus</taxon>
    </lineage>
</organism>
<keyword evidence="2" id="KW-0964">Secreted</keyword>
<dbReference type="SMART" id="SM00280">
    <property type="entry name" value="KAZAL"/>
    <property type="match status" value="1"/>
</dbReference>
<evidence type="ECO:0000256" key="1">
    <source>
        <dbReference type="ARBA" id="ARBA00004613"/>
    </source>
</evidence>
<dbReference type="InterPro" id="IPR002350">
    <property type="entry name" value="Kazal_dom"/>
</dbReference>
<keyword evidence="4" id="KW-0722">Serine protease inhibitor</keyword>
<name>A0A9Q0XKE9_9SAUR</name>
<sequence length="83" mass="8887">MKITSIFLLVALGIFSSSGNAKAGGDVNEGIEPSCHLHKLPGCPKILEPVCGTDGVTYPNECILCLENKNLNLHTKIKKYGEC</sequence>
<evidence type="ECO:0000313" key="9">
    <source>
        <dbReference type="Proteomes" id="UP001142489"/>
    </source>
</evidence>
<feature type="signal peptide" evidence="6">
    <location>
        <begin position="1"/>
        <end position="23"/>
    </location>
</feature>
<keyword evidence="3" id="KW-0646">Protease inhibitor</keyword>
<dbReference type="PANTHER" id="PTHR21312:SF28">
    <property type="entry name" value="OVOINHIBITOR-RELATED"/>
    <property type="match status" value="1"/>
</dbReference>
<evidence type="ECO:0000256" key="5">
    <source>
        <dbReference type="ARBA" id="ARBA00023157"/>
    </source>
</evidence>
<dbReference type="InterPro" id="IPR001239">
    <property type="entry name" value="Prot_inh_Kazal-m"/>
</dbReference>
<dbReference type="SUPFAM" id="SSF100895">
    <property type="entry name" value="Kazal-type serine protease inhibitors"/>
    <property type="match status" value="1"/>
</dbReference>
<comment type="subcellular location">
    <subcellularLocation>
        <location evidence="1">Secreted</location>
    </subcellularLocation>
</comment>
<keyword evidence="6" id="KW-0732">Signal</keyword>
<dbReference type="PROSITE" id="PS51465">
    <property type="entry name" value="KAZAL_2"/>
    <property type="match status" value="1"/>
</dbReference>
<gene>
    <name evidence="8" type="ORF">JRQ81_002717</name>
</gene>
<feature type="chain" id="PRO_5040396660" description="Kazal-like domain-containing protein" evidence="6">
    <location>
        <begin position="24"/>
        <end position="83"/>
    </location>
</feature>
<evidence type="ECO:0000256" key="6">
    <source>
        <dbReference type="SAM" id="SignalP"/>
    </source>
</evidence>
<accession>A0A9Q0XKE9</accession>
<dbReference type="OrthoDB" id="126772at2759"/>
<protein>
    <recommendedName>
        <fullName evidence="7">Kazal-like domain-containing protein</fullName>
    </recommendedName>
</protein>
<comment type="caution">
    <text evidence="8">The sequence shown here is derived from an EMBL/GenBank/DDBJ whole genome shotgun (WGS) entry which is preliminary data.</text>
</comment>
<dbReference type="GO" id="GO:0004867">
    <property type="term" value="F:serine-type endopeptidase inhibitor activity"/>
    <property type="evidence" value="ECO:0007669"/>
    <property type="project" value="UniProtKB-KW"/>
</dbReference>
<evidence type="ECO:0000256" key="4">
    <source>
        <dbReference type="ARBA" id="ARBA00022900"/>
    </source>
</evidence>
<dbReference type="PROSITE" id="PS00282">
    <property type="entry name" value="KAZAL_1"/>
    <property type="match status" value="1"/>
</dbReference>
<dbReference type="InterPro" id="IPR036058">
    <property type="entry name" value="Kazal_dom_sf"/>
</dbReference>
<evidence type="ECO:0000313" key="8">
    <source>
        <dbReference type="EMBL" id="KAJ7316555.1"/>
    </source>
</evidence>
<dbReference type="CDD" id="cd01327">
    <property type="entry name" value="KAZAL_PSTI"/>
    <property type="match status" value="1"/>
</dbReference>
<keyword evidence="9" id="KW-1185">Reference proteome</keyword>
<dbReference type="GO" id="GO:0005576">
    <property type="term" value="C:extracellular region"/>
    <property type="evidence" value="ECO:0007669"/>
    <property type="project" value="UniProtKB-SubCell"/>
</dbReference>
<evidence type="ECO:0000256" key="3">
    <source>
        <dbReference type="ARBA" id="ARBA00022690"/>
    </source>
</evidence>
<evidence type="ECO:0000259" key="7">
    <source>
        <dbReference type="PROSITE" id="PS51465"/>
    </source>
</evidence>
<keyword evidence="5" id="KW-1015">Disulfide bond</keyword>
<feature type="domain" description="Kazal-like" evidence="7">
    <location>
        <begin position="29"/>
        <end position="83"/>
    </location>
</feature>
<dbReference type="PANTHER" id="PTHR21312">
    <property type="entry name" value="SERINE PROTEASE INHIBITOR"/>
    <property type="match status" value="1"/>
</dbReference>
<dbReference type="Proteomes" id="UP001142489">
    <property type="component" value="Unassembled WGS sequence"/>
</dbReference>
<proteinExistence type="predicted"/>
<dbReference type="EMBL" id="JAPFRF010000011">
    <property type="protein sequence ID" value="KAJ7316555.1"/>
    <property type="molecule type" value="Genomic_DNA"/>
</dbReference>
<dbReference type="PRINTS" id="PR00290">
    <property type="entry name" value="KAZALINHBTR"/>
</dbReference>
<dbReference type="FunFam" id="3.30.60.30:FF:000031">
    <property type="entry name" value="Serine protease inhibitor Kazal-type 2"/>
    <property type="match status" value="1"/>
</dbReference>
<dbReference type="AlphaFoldDB" id="A0A9Q0XKE9"/>
<evidence type="ECO:0000256" key="2">
    <source>
        <dbReference type="ARBA" id="ARBA00022525"/>
    </source>
</evidence>
<dbReference type="Gene3D" id="3.30.60.30">
    <property type="match status" value="1"/>
</dbReference>
<reference evidence="8" key="1">
    <citation type="journal article" date="2023" name="DNA Res.">
        <title>Chromosome-level genome assembly of Phrynocephalus forsythii using third-generation DNA sequencing and Hi-C analysis.</title>
        <authorList>
            <person name="Qi Y."/>
            <person name="Zhao W."/>
            <person name="Zhao Y."/>
            <person name="Niu C."/>
            <person name="Cao S."/>
            <person name="Zhang Y."/>
        </authorList>
    </citation>
    <scope>NUCLEOTIDE SEQUENCE</scope>
    <source>
        <tissue evidence="8">Muscle</tissue>
    </source>
</reference>